<keyword evidence="3" id="KW-1185">Reference proteome</keyword>
<feature type="compositionally biased region" description="Polar residues" evidence="1">
    <location>
        <begin position="19"/>
        <end position="35"/>
    </location>
</feature>
<evidence type="ECO:0000313" key="2">
    <source>
        <dbReference type="EMBL" id="EDR01147.1"/>
    </source>
</evidence>
<protein>
    <submittedName>
        <fullName evidence="2">Predicted protein</fullName>
    </submittedName>
</protein>
<dbReference type="InParanoid" id="B0DW91"/>
<accession>B0DW91</accession>
<dbReference type="KEGG" id="lbc:LACBIDRAFT_312471"/>
<dbReference type="AlphaFoldDB" id="B0DW91"/>
<feature type="compositionally biased region" description="Basic residues" evidence="1">
    <location>
        <begin position="36"/>
        <end position="48"/>
    </location>
</feature>
<dbReference type="RefSeq" id="XP_001888189.1">
    <property type="nucleotide sequence ID" value="XM_001888154.1"/>
</dbReference>
<feature type="region of interest" description="Disordered" evidence="1">
    <location>
        <begin position="19"/>
        <end position="64"/>
    </location>
</feature>
<organism evidence="3">
    <name type="scientific">Laccaria bicolor (strain S238N-H82 / ATCC MYA-4686)</name>
    <name type="common">Bicoloured deceiver</name>
    <name type="synonym">Laccaria laccata var. bicolor</name>
    <dbReference type="NCBI Taxonomy" id="486041"/>
    <lineage>
        <taxon>Eukaryota</taxon>
        <taxon>Fungi</taxon>
        <taxon>Dikarya</taxon>
        <taxon>Basidiomycota</taxon>
        <taxon>Agaricomycotina</taxon>
        <taxon>Agaricomycetes</taxon>
        <taxon>Agaricomycetidae</taxon>
        <taxon>Agaricales</taxon>
        <taxon>Agaricineae</taxon>
        <taxon>Hydnangiaceae</taxon>
        <taxon>Laccaria</taxon>
    </lineage>
</organism>
<evidence type="ECO:0000313" key="3">
    <source>
        <dbReference type="Proteomes" id="UP000001194"/>
    </source>
</evidence>
<gene>
    <name evidence="2" type="ORF">LACBIDRAFT_312471</name>
</gene>
<reference evidence="2 3" key="1">
    <citation type="journal article" date="2008" name="Nature">
        <title>The genome of Laccaria bicolor provides insights into mycorrhizal symbiosis.</title>
        <authorList>
            <person name="Martin F."/>
            <person name="Aerts A."/>
            <person name="Ahren D."/>
            <person name="Brun A."/>
            <person name="Danchin E.G.J."/>
            <person name="Duchaussoy F."/>
            <person name="Gibon J."/>
            <person name="Kohler A."/>
            <person name="Lindquist E."/>
            <person name="Pereda V."/>
            <person name="Salamov A."/>
            <person name="Shapiro H.J."/>
            <person name="Wuyts J."/>
            <person name="Blaudez D."/>
            <person name="Buee M."/>
            <person name="Brokstein P."/>
            <person name="Canbaeck B."/>
            <person name="Cohen D."/>
            <person name="Courty P.E."/>
            <person name="Coutinho P.M."/>
            <person name="Delaruelle C."/>
            <person name="Detter J.C."/>
            <person name="Deveau A."/>
            <person name="DiFazio S."/>
            <person name="Duplessis S."/>
            <person name="Fraissinet-Tachet L."/>
            <person name="Lucic E."/>
            <person name="Frey-Klett P."/>
            <person name="Fourrey C."/>
            <person name="Feussner I."/>
            <person name="Gay G."/>
            <person name="Grimwood J."/>
            <person name="Hoegger P.J."/>
            <person name="Jain P."/>
            <person name="Kilaru S."/>
            <person name="Labbe J."/>
            <person name="Lin Y.C."/>
            <person name="Legue V."/>
            <person name="Le Tacon F."/>
            <person name="Marmeisse R."/>
            <person name="Melayah D."/>
            <person name="Montanini B."/>
            <person name="Muratet M."/>
            <person name="Nehls U."/>
            <person name="Niculita-Hirzel H."/>
            <person name="Oudot-Le Secq M.P."/>
            <person name="Peter M."/>
            <person name="Quesneville H."/>
            <person name="Rajashekar B."/>
            <person name="Reich M."/>
            <person name="Rouhier N."/>
            <person name="Schmutz J."/>
            <person name="Yin T."/>
            <person name="Chalot M."/>
            <person name="Henrissat B."/>
            <person name="Kuees U."/>
            <person name="Lucas S."/>
            <person name="Van de Peer Y."/>
            <person name="Podila G.K."/>
            <person name="Polle A."/>
            <person name="Pukkila P.J."/>
            <person name="Richardson P.M."/>
            <person name="Rouze P."/>
            <person name="Sanders I.R."/>
            <person name="Stajich J.E."/>
            <person name="Tunlid A."/>
            <person name="Tuskan G."/>
            <person name="Grigoriev I.V."/>
        </authorList>
    </citation>
    <scope>NUCLEOTIDE SEQUENCE [LARGE SCALE GENOMIC DNA]</scope>
    <source>
        <strain evidence="3">S238N-H82 / ATCC MYA-4686</strain>
    </source>
</reference>
<dbReference type="GeneID" id="6083874"/>
<name>B0DW91_LACBS</name>
<dbReference type="HOGENOM" id="CLU_2868059_0_0_1"/>
<sequence>MIETPLYFLVQPNVYTATQTSSSLESVHPTKQQVCKQKRRQASKKKKRKSEDIKSIKGGMELLK</sequence>
<dbReference type="EMBL" id="DS547142">
    <property type="protein sequence ID" value="EDR01147.1"/>
    <property type="molecule type" value="Genomic_DNA"/>
</dbReference>
<dbReference type="Proteomes" id="UP000001194">
    <property type="component" value="Unassembled WGS sequence"/>
</dbReference>
<evidence type="ECO:0000256" key="1">
    <source>
        <dbReference type="SAM" id="MobiDB-lite"/>
    </source>
</evidence>
<proteinExistence type="predicted"/>